<evidence type="ECO:0000256" key="1">
    <source>
        <dbReference type="ARBA" id="ARBA00004651"/>
    </source>
</evidence>
<evidence type="ECO:0000313" key="11">
    <source>
        <dbReference type="EMBL" id="TWT36511.1"/>
    </source>
</evidence>
<feature type="transmembrane region" description="Helical" evidence="7">
    <location>
        <begin position="93"/>
        <end position="110"/>
    </location>
</feature>
<comment type="subcellular location">
    <subcellularLocation>
        <location evidence="1">Cell membrane</location>
        <topology evidence="1">Multi-pass membrane protein</topology>
    </subcellularLocation>
</comment>
<feature type="domain" description="Concentrative nucleoside transporter N-terminal" evidence="8">
    <location>
        <begin position="8"/>
        <end position="79"/>
    </location>
</feature>
<dbReference type="GO" id="GO:0005886">
    <property type="term" value="C:plasma membrane"/>
    <property type="evidence" value="ECO:0007669"/>
    <property type="project" value="UniProtKB-SubCell"/>
</dbReference>
<dbReference type="Pfam" id="PF07662">
    <property type="entry name" value="Nucleos_tra2_C"/>
    <property type="match status" value="1"/>
</dbReference>
<evidence type="ECO:0000259" key="9">
    <source>
        <dbReference type="Pfam" id="PF07662"/>
    </source>
</evidence>
<dbReference type="AlphaFoldDB" id="A0A5C5VEE0"/>
<evidence type="ECO:0000259" key="8">
    <source>
        <dbReference type="Pfam" id="PF01773"/>
    </source>
</evidence>
<dbReference type="OrthoDB" id="9766455at2"/>
<feature type="transmembrane region" description="Helical" evidence="7">
    <location>
        <begin position="175"/>
        <end position="195"/>
    </location>
</feature>
<sequence>MERYIGLLGLVVMILLAWLMSSYKSRFPWRVVLMGLGLQLAFALLILKAPGGQYIFQQLGEFFNQLLAFVDEGSMLMFGVNPNDADEGMPPRVVLLRTFAFGVLPTIIFFSSLMSVLYHLGIMQLVVGALAWVMRRTLGTSGAETLSAAANIFVGQTEAPLVIRPYVAQMTLSELMVVMVGGFATIAGGVFAIYVKFGIDAGHLLTASVISAPAALLIAKVMQPEVDQPETANAAAAGMERSTGNVLEAAAEGASAGMKLALNVAAMLIAFVALVAMLNSLVGWVGGFAGYTGDAAWTLQKGFGYLFAPLAWLMGIEWGDCLTSGAMLGEKMVLNEFYAYLTLSDAIANEQITSRSATILTYALCGFANFGSIGIQLGGIGGIAPERRGDLAKLALRAMLGGTLAAFMTACIASLLL</sequence>
<dbReference type="Proteomes" id="UP000316714">
    <property type="component" value="Unassembled WGS sequence"/>
</dbReference>
<dbReference type="InterPro" id="IPR008276">
    <property type="entry name" value="C_nuclsd_transpt"/>
</dbReference>
<protein>
    <recommendedName>
        <fullName evidence="7">Nucleoside permease</fullName>
    </recommendedName>
</protein>
<organism evidence="11 12">
    <name type="scientific">Posidoniimonas corsicana</name>
    <dbReference type="NCBI Taxonomy" id="1938618"/>
    <lineage>
        <taxon>Bacteria</taxon>
        <taxon>Pseudomonadati</taxon>
        <taxon>Planctomycetota</taxon>
        <taxon>Planctomycetia</taxon>
        <taxon>Pirellulales</taxon>
        <taxon>Lacipirellulaceae</taxon>
        <taxon>Posidoniimonas</taxon>
    </lineage>
</organism>
<dbReference type="PANTHER" id="PTHR10590">
    <property type="entry name" value="SODIUM/NUCLEOSIDE COTRANSPORTER"/>
    <property type="match status" value="1"/>
</dbReference>
<evidence type="ECO:0000256" key="7">
    <source>
        <dbReference type="RuleBase" id="RU362018"/>
    </source>
</evidence>
<keyword evidence="7" id="KW-0813">Transport</keyword>
<dbReference type="InterPro" id="IPR011657">
    <property type="entry name" value="CNT_C_dom"/>
</dbReference>
<evidence type="ECO:0000259" key="10">
    <source>
        <dbReference type="Pfam" id="PF07670"/>
    </source>
</evidence>
<proteinExistence type="inferred from homology"/>
<evidence type="ECO:0000256" key="3">
    <source>
        <dbReference type="ARBA" id="ARBA00022475"/>
    </source>
</evidence>
<feature type="transmembrane region" description="Helical" evidence="7">
    <location>
        <begin position="5"/>
        <end position="21"/>
    </location>
</feature>
<accession>A0A5C5VEE0</accession>
<keyword evidence="6 7" id="KW-0472">Membrane</keyword>
<keyword evidence="12" id="KW-1185">Reference proteome</keyword>
<dbReference type="Pfam" id="PF07670">
    <property type="entry name" value="Gate"/>
    <property type="match status" value="1"/>
</dbReference>
<reference evidence="11 12" key="1">
    <citation type="submission" date="2019-02" db="EMBL/GenBank/DDBJ databases">
        <title>Deep-cultivation of Planctomycetes and their phenomic and genomic characterization uncovers novel biology.</title>
        <authorList>
            <person name="Wiegand S."/>
            <person name="Jogler M."/>
            <person name="Boedeker C."/>
            <person name="Pinto D."/>
            <person name="Vollmers J."/>
            <person name="Rivas-Marin E."/>
            <person name="Kohn T."/>
            <person name="Peeters S.H."/>
            <person name="Heuer A."/>
            <person name="Rast P."/>
            <person name="Oberbeckmann S."/>
            <person name="Bunk B."/>
            <person name="Jeske O."/>
            <person name="Meyerdierks A."/>
            <person name="Storesund J.E."/>
            <person name="Kallscheuer N."/>
            <person name="Luecker S."/>
            <person name="Lage O.M."/>
            <person name="Pohl T."/>
            <person name="Merkel B.J."/>
            <person name="Hornburger P."/>
            <person name="Mueller R.-W."/>
            <person name="Bruemmer F."/>
            <person name="Labrenz M."/>
            <person name="Spormann A.M."/>
            <person name="Op Den Camp H."/>
            <person name="Overmann J."/>
            <person name="Amann R."/>
            <person name="Jetten M.S.M."/>
            <person name="Mascher T."/>
            <person name="Medema M.H."/>
            <person name="Devos D.P."/>
            <person name="Kaster A.-K."/>
            <person name="Ovreas L."/>
            <person name="Rohde M."/>
            <person name="Galperin M.Y."/>
            <person name="Jogler C."/>
        </authorList>
    </citation>
    <scope>NUCLEOTIDE SEQUENCE [LARGE SCALE GENOMIC DNA]</scope>
    <source>
        <strain evidence="11 12">KOR34</strain>
    </source>
</reference>
<dbReference type="NCBIfam" id="TIGR00804">
    <property type="entry name" value="nupC"/>
    <property type="match status" value="1"/>
</dbReference>
<feature type="transmembrane region" description="Helical" evidence="7">
    <location>
        <begin position="27"/>
        <end position="47"/>
    </location>
</feature>
<comment type="caution">
    <text evidence="11">The sequence shown here is derived from an EMBL/GenBank/DDBJ whole genome shotgun (WGS) entry which is preliminary data.</text>
</comment>
<gene>
    <name evidence="11" type="primary">nupX</name>
    <name evidence="11" type="ORF">KOR34_14170</name>
</gene>
<evidence type="ECO:0000313" key="12">
    <source>
        <dbReference type="Proteomes" id="UP000316714"/>
    </source>
</evidence>
<evidence type="ECO:0000256" key="4">
    <source>
        <dbReference type="ARBA" id="ARBA00022692"/>
    </source>
</evidence>
<dbReference type="GO" id="GO:0015293">
    <property type="term" value="F:symporter activity"/>
    <property type="evidence" value="ECO:0007669"/>
    <property type="project" value="TreeGrafter"/>
</dbReference>
<dbReference type="InterPro" id="IPR018270">
    <property type="entry name" value="C_nuclsd_transpt_met_bac"/>
</dbReference>
<evidence type="ECO:0000256" key="2">
    <source>
        <dbReference type="ARBA" id="ARBA00009033"/>
    </source>
</evidence>
<feature type="domain" description="Nucleoside transporter/FeoB GTPase Gate" evidence="10">
    <location>
        <begin position="101"/>
        <end position="198"/>
    </location>
</feature>
<dbReference type="Pfam" id="PF01773">
    <property type="entry name" value="Nucleos_tra2_N"/>
    <property type="match status" value="1"/>
</dbReference>
<name>A0A5C5VEE0_9BACT</name>
<keyword evidence="4 7" id="KW-0812">Transmembrane</keyword>
<dbReference type="EMBL" id="SIHJ01000001">
    <property type="protein sequence ID" value="TWT36511.1"/>
    <property type="molecule type" value="Genomic_DNA"/>
</dbReference>
<comment type="caution">
    <text evidence="7">Lacks conserved residue(s) required for the propagation of feature annotation.</text>
</comment>
<keyword evidence="5 7" id="KW-1133">Transmembrane helix</keyword>
<evidence type="ECO:0000256" key="6">
    <source>
        <dbReference type="ARBA" id="ARBA00023136"/>
    </source>
</evidence>
<feature type="transmembrane region" description="Helical" evidence="7">
    <location>
        <begin position="260"/>
        <end position="282"/>
    </location>
</feature>
<dbReference type="PANTHER" id="PTHR10590:SF4">
    <property type="entry name" value="SOLUTE CARRIER FAMILY 28 MEMBER 3"/>
    <property type="match status" value="1"/>
</dbReference>
<feature type="transmembrane region" description="Helical" evidence="7">
    <location>
        <begin position="394"/>
        <end position="416"/>
    </location>
</feature>
<feature type="transmembrane region" description="Helical" evidence="7">
    <location>
        <begin position="302"/>
        <end position="322"/>
    </location>
</feature>
<dbReference type="GO" id="GO:0005337">
    <property type="term" value="F:nucleoside transmembrane transporter activity"/>
    <property type="evidence" value="ECO:0007669"/>
    <property type="project" value="InterPro"/>
</dbReference>
<feature type="domain" description="Concentrative nucleoside transporter C-terminal" evidence="9">
    <location>
        <begin position="203"/>
        <end position="413"/>
    </location>
</feature>
<comment type="similarity">
    <text evidence="2 7">Belongs to the concentrative nucleoside transporter (CNT) (TC 2.A.41) family.</text>
</comment>
<dbReference type="InterPro" id="IPR011642">
    <property type="entry name" value="Gate_dom"/>
</dbReference>
<dbReference type="InterPro" id="IPR002668">
    <property type="entry name" value="CNT_N_dom"/>
</dbReference>
<keyword evidence="3" id="KW-1003">Cell membrane</keyword>
<dbReference type="RefSeq" id="WP_146563472.1">
    <property type="nucleotide sequence ID" value="NZ_SIHJ01000001.1"/>
</dbReference>
<evidence type="ECO:0000256" key="5">
    <source>
        <dbReference type="ARBA" id="ARBA00022989"/>
    </source>
</evidence>